<dbReference type="PATRIC" id="fig|742734.4.peg.4512"/>
<dbReference type="RefSeq" id="WP_048930645.1">
    <property type="nucleotide sequence ID" value="NZ_KQ235881.1"/>
</dbReference>
<dbReference type="GeneID" id="93161427"/>
<sequence>MSKENPSCNDAIQMLLDIRRAAATAGNIEIAEQAFKLYKTLHKQKGIARSAQMISRQRQYSNVSFVMQSTLNSNVSVLTTLNSAARLVWQAYMMCATNQYVQLTQLQIMKLSGLKSRKTIKRAISELTCAGLLIPVKNRTNKAAIIYRLNTALARSGKARILGNDVSLLTKVEAAYNTVSLSIKEEISYRYTALLPVQQSQLQLGSEQESLHDDIPEFEEILMFSPPLRG</sequence>
<proteinExistence type="predicted"/>
<dbReference type="EMBL" id="ADLK01000029">
    <property type="protein sequence ID" value="KMW16709.1"/>
    <property type="molecule type" value="Genomic_DNA"/>
</dbReference>
<protein>
    <submittedName>
        <fullName evidence="1">Uncharacterized protein</fullName>
    </submittedName>
</protein>
<dbReference type="AlphaFoldDB" id="A0A0J9BWV5"/>
<evidence type="ECO:0000313" key="2">
    <source>
        <dbReference type="Proteomes" id="UP000037392"/>
    </source>
</evidence>
<name>A0A0J9BWV5_9FIRM</name>
<accession>A0A0J9BWV5</accession>
<dbReference type="Proteomes" id="UP000037392">
    <property type="component" value="Unassembled WGS sequence"/>
</dbReference>
<comment type="caution">
    <text evidence="1">The sequence shown here is derived from an EMBL/GenBank/DDBJ whole genome shotgun (WGS) entry which is preliminary data.</text>
</comment>
<reference evidence="1 2" key="1">
    <citation type="submission" date="2011-04" db="EMBL/GenBank/DDBJ databases">
        <title>The Genome Sequence of Clostridium citroniae WAL-19142.</title>
        <authorList>
            <consortium name="The Broad Institute Genome Sequencing Platform"/>
            <person name="Earl A."/>
            <person name="Ward D."/>
            <person name="Feldgarden M."/>
            <person name="Gevers D."/>
            <person name="Warren Y.A."/>
            <person name="Tyrrell K.L."/>
            <person name="Citron D.M."/>
            <person name="Goldstein E.J."/>
            <person name="Daigneault M."/>
            <person name="Allen-Vercoe E."/>
            <person name="Young S.K."/>
            <person name="Zeng Q."/>
            <person name="Gargeya S."/>
            <person name="Fitzgerald M."/>
            <person name="Haas B."/>
            <person name="Abouelleil A."/>
            <person name="Alvarado L."/>
            <person name="Arachchi H.M."/>
            <person name="Berlin A."/>
            <person name="Brown A."/>
            <person name="Chapman S.B."/>
            <person name="Chen Z."/>
            <person name="Dunbar C."/>
            <person name="Freedman E."/>
            <person name="Gearin G."/>
            <person name="Gellesch M."/>
            <person name="Goldberg J."/>
            <person name="Griggs A."/>
            <person name="Gujja S."/>
            <person name="Heilman E.R."/>
            <person name="Heiman D."/>
            <person name="Howarth C."/>
            <person name="Larson L."/>
            <person name="Lui A."/>
            <person name="MacDonald P.J."/>
            <person name="Mehta T."/>
            <person name="Montmayeur A."/>
            <person name="Murphy C."/>
            <person name="Neiman D."/>
            <person name="Pearson M."/>
            <person name="Priest M."/>
            <person name="Roberts A."/>
            <person name="Saif S."/>
            <person name="Shea T."/>
            <person name="Shenoy N."/>
            <person name="Sisk P."/>
            <person name="Stolte C."/>
            <person name="Sykes S."/>
            <person name="White J."/>
            <person name="Yandava C."/>
            <person name="Wortman J."/>
            <person name="Nusbaum C."/>
            <person name="Birren B."/>
        </authorList>
    </citation>
    <scope>NUCLEOTIDE SEQUENCE [LARGE SCALE GENOMIC DNA]</scope>
    <source>
        <strain evidence="1 2">WAL-19142</strain>
    </source>
</reference>
<gene>
    <name evidence="1" type="ORF">HMPREF9470_04209</name>
</gene>
<organism evidence="1 2">
    <name type="scientific">[Clostridium] citroniae WAL-19142</name>
    <dbReference type="NCBI Taxonomy" id="742734"/>
    <lineage>
        <taxon>Bacteria</taxon>
        <taxon>Bacillati</taxon>
        <taxon>Bacillota</taxon>
        <taxon>Clostridia</taxon>
        <taxon>Lachnospirales</taxon>
        <taxon>Lachnospiraceae</taxon>
        <taxon>Enterocloster</taxon>
    </lineage>
</organism>
<evidence type="ECO:0000313" key="1">
    <source>
        <dbReference type="EMBL" id="KMW16709.1"/>
    </source>
</evidence>